<keyword evidence="1" id="KW-1133">Transmembrane helix</keyword>
<accession>A0A2I2EY74</accession>
<evidence type="ECO:0000313" key="2">
    <source>
        <dbReference type="EMBL" id="PLB33337.1"/>
    </source>
</evidence>
<keyword evidence="3" id="KW-1185">Reference proteome</keyword>
<keyword evidence="1" id="KW-0812">Transmembrane</keyword>
<dbReference type="RefSeq" id="XP_024667349.1">
    <property type="nucleotide sequence ID" value="XM_024814590.1"/>
</dbReference>
<sequence>MGILLQLCLVSHCLLLKTPRSAVQYLSASFLVFSIIPLLCLILKTSPVEMFPFQAETQIAPD</sequence>
<evidence type="ECO:0000313" key="3">
    <source>
        <dbReference type="Proteomes" id="UP000234585"/>
    </source>
</evidence>
<dbReference type="AlphaFoldDB" id="A0A2I2EY74"/>
<dbReference type="EMBL" id="KZ559212">
    <property type="protein sequence ID" value="PLB33337.1"/>
    <property type="molecule type" value="Genomic_DNA"/>
</dbReference>
<dbReference type="Proteomes" id="UP000234585">
    <property type="component" value="Unassembled WGS sequence"/>
</dbReference>
<keyword evidence="1" id="KW-0472">Membrane</keyword>
<feature type="transmembrane region" description="Helical" evidence="1">
    <location>
        <begin position="25"/>
        <end position="43"/>
    </location>
</feature>
<proteinExistence type="predicted"/>
<protein>
    <submittedName>
        <fullName evidence="2">Uncharacterized protein</fullName>
    </submittedName>
</protein>
<evidence type="ECO:0000256" key="1">
    <source>
        <dbReference type="SAM" id="Phobius"/>
    </source>
</evidence>
<name>A0A2I2EY74_ASPCN</name>
<dbReference type="GeneID" id="36521750"/>
<reference evidence="2 3" key="1">
    <citation type="submission" date="2017-12" db="EMBL/GenBank/DDBJ databases">
        <authorList>
            <consortium name="DOE Joint Genome Institute"/>
            <person name="Haridas S."/>
            <person name="Kjaerbolling I."/>
            <person name="Vesth T.C."/>
            <person name="Frisvad J.C."/>
            <person name="Nybo J.L."/>
            <person name="Theobald S."/>
            <person name="Kuo A."/>
            <person name="Bowyer P."/>
            <person name="Matsuda Y."/>
            <person name="Mondo S."/>
            <person name="Lyhne E.K."/>
            <person name="Kogle M.E."/>
            <person name="Clum A."/>
            <person name="Lipzen A."/>
            <person name="Salamov A."/>
            <person name="Ngan C.Y."/>
            <person name="Daum C."/>
            <person name="Chiniquy J."/>
            <person name="Barry K."/>
            <person name="LaButti K."/>
            <person name="Simmons B.A."/>
            <person name="Magnuson J.K."/>
            <person name="Mortensen U.H."/>
            <person name="Larsen T.O."/>
            <person name="Grigoriev I.V."/>
            <person name="Baker S.E."/>
            <person name="Andersen M.R."/>
            <person name="Nordberg H.P."/>
            <person name="Cantor M.N."/>
            <person name="Hua S.X."/>
        </authorList>
    </citation>
    <scope>NUCLEOTIDE SEQUENCE [LARGE SCALE GENOMIC DNA]</scope>
    <source>
        <strain evidence="2 3">CBS 102.13</strain>
    </source>
</reference>
<gene>
    <name evidence="2" type="ORF">BDW47DRAFT_114133</name>
</gene>
<organism evidence="2 3">
    <name type="scientific">Aspergillus candidus</name>
    <dbReference type="NCBI Taxonomy" id="41067"/>
    <lineage>
        <taxon>Eukaryota</taxon>
        <taxon>Fungi</taxon>
        <taxon>Dikarya</taxon>
        <taxon>Ascomycota</taxon>
        <taxon>Pezizomycotina</taxon>
        <taxon>Eurotiomycetes</taxon>
        <taxon>Eurotiomycetidae</taxon>
        <taxon>Eurotiales</taxon>
        <taxon>Aspergillaceae</taxon>
        <taxon>Aspergillus</taxon>
        <taxon>Aspergillus subgen. Circumdati</taxon>
    </lineage>
</organism>